<comment type="caution">
    <text evidence="11">The sequence shown here is derived from an EMBL/GenBank/DDBJ whole genome shotgun (WGS) entry which is preliminary data.</text>
</comment>
<evidence type="ECO:0000256" key="3">
    <source>
        <dbReference type="ARBA" id="ARBA00022475"/>
    </source>
</evidence>
<dbReference type="InterPro" id="IPR004563">
    <property type="entry name" value="Apolipo_AcylTrfase"/>
</dbReference>
<dbReference type="EC" id="2.3.1.269" evidence="9"/>
<dbReference type="UniPathway" id="UPA00666"/>
<dbReference type="Proteomes" id="UP000619033">
    <property type="component" value="Unassembled WGS sequence"/>
</dbReference>
<dbReference type="SUPFAM" id="SSF56317">
    <property type="entry name" value="Carbon-nitrogen hydrolase"/>
    <property type="match status" value="1"/>
</dbReference>
<dbReference type="HAMAP" id="MF_01148">
    <property type="entry name" value="Lnt"/>
    <property type="match status" value="1"/>
</dbReference>
<feature type="transmembrane region" description="Helical" evidence="9">
    <location>
        <begin position="44"/>
        <end position="62"/>
    </location>
</feature>
<dbReference type="NCBIfam" id="TIGR00546">
    <property type="entry name" value="lnt"/>
    <property type="match status" value="1"/>
</dbReference>
<gene>
    <name evidence="9 11" type="primary">lnt</name>
    <name evidence="11" type="ORF">JI744_17265</name>
</gene>
<evidence type="ECO:0000256" key="7">
    <source>
        <dbReference type="ARBA" id="ARBA00023136"/>
    </source>
</evidence>
<protein>
    <recommendedName>
        <fullName evidence="9">Apolipoprotein N-acyltransferase</fullName>
        <shortName evidence="9">ALP N-acyltransferase</shortName>
        <ecNumber evidence="9">2.3.1.269</ecNumber>
    </recommendedName>
</protein>
<dbReference type="InterPro" id="IPR036526">
    <property type="entry name" value="C-N_Hydrolase_sf"/>
</dbReference>
<keyword evidence="6 9" id="KW-1133">Transmembrane helix</keyword>
<keyword evidence="4 9" id="KW-0808">Transferase</keyword>
<comment type="subcellular location">
    <subcellularLocation>
        <location evidence="1 9">Cell membrane</location>
        <topology evidence="1 9">Multi-pass membrane protein</topology>
    </subcellularLocation>
</comment>
<name>A0A8J7SU28_9RHOB</name>
<dbReference type="Pfam" id="PF00795">
    <property type="entry name" value="CN_hydrolase"/>
    <property type="match status" value="1"/>
</dbReference>
<accession>A0A8J7SU28</accession>
<keyword evidence="3 9" id="KW-1003">Cell membrane</keyword>
<dbReference type="InterPro" id="IPR003010">
    <property type="entry name" value="C-N_Hydrolase"/>
</dbReference>
<dbReference type="Pfam" id="PF20154">
    <property type="entry name" value="LNT_N"/>
    <property type="match status" value="1"/>
</dbReference>
<dbReference type="EMBL" id="JAESVP010000011">
    <property type="protein sequence ID" value="MBL4929856.1"/>
    <property type="molecule type" value="Genomic_DNA"/>
</dbReference>
<dbReference type="CDD" id="cd07571">
    <property type="entry name" value="ALP_N-acyl_transferase"/>
    <property type="match status" value="1"/>
</dbReference>
<comment type="similarity">
    <text evidence="2 9">Belongs to the CN hydrolase family. Apolipoprotein N-acyltransferase subfamily.</text>
</comment>
<dbReference type="AlphaFoldDB" id="A0A8J7SU28"/>
<evidence type="ECO:0000256" key="8">
    <source>
        <dbReference type="ARBA" id="ARBA00023315"/>
    </source>
</evidence>
<feature type="transmembrane region" description="Helical" evidence="9">
    <location>
        <begin position="134"/>
        <end position="161"/>
    </location>
</feature>
<keyword evidence="7 9" id="KW-0472">Membrane</keyword>
<dbReference type="PANTHER" id="PTHR38686:SF1">
    <property type="entry name" value="APOLIPOPROTEIN N-ACYLTRANSFERASE"/>
    <property type="match status" value="1"/>
</dbReference>
<dbReference type="PANTHER" id="PTHR38686">
    <property type="entry name" value="APOLIPOPROTEIN N-ACYLTRANSFERASE"/>
    <property type="match status" value="1"/>
</dbReference>
<comment type="catalytic activity">
    <reaction evidence="9">
        <text>N-terminal S-1,2-diacyl-sn-glyceryl-L-cysteinyl-[lipoprotein] + a glycerophospholipid = N-acyl-S-1,2-diacyl-sn-glyceryl-L-cysteinyl-[lipoprotein] + a 2-acyl-sn-glycero-3-phospholipid + H(+)</text>
        <dbReference type="Rhea" id="RHEA:48228"/>
        <dbReference type="Rhea" id="RHEA-COMP:14681"/>
        <dbReference type="Rhea" id="RHEA-COMP:14684"/>
        <dbReference type="ChEBI" id="CHEBI:15378"/>
        <dbReference type="ChEBI" id="CHEBI:136912"/>
        <dbReference type="ChEBI" id="CHEBI:140656"/>
        <dbReference type="ChEBI" id="CHEBI:140657"/>
        <dbReference type="ChEBI" id="CHEBI:140660"/>
        <dbReference type="EC" id="2.3.1.269"/>
    </reaction>
</comment>
<reference evidence="11" key="1">
    <citation type="submission" date="2021-01" db="EMBL/GenBank/DDBJ databases">
        <title>Genome seq and assembly of Tabrizicola sp. KVB23.</title>
        <authorList>
            <person name="Chhetri G."/>
        </authorList>
    </citation>
    <scope>NUCLEOTIDE SEQUENCE</scope>
    <source>
        <strain evidence="11">KVB23</strain>
    </source>
</reference>
<dbReference type="GO" id="GO:0042158">
    <property type="term" value="P:lipoprotein biosynthetic process"/>
    <property type="evidence" value="ECO:0007669"/>
    <property type="project" value="UniProtKB-UniRule"/>
</dbReference>
<evidence type="ECO:0000313" key="12">
    <source>
        <dbReference type="Proteomes" id="UP000619033"/>
    </source>
</evidence>
<feature type="transmembrane region" description="Helical" evidence="9">
    <location>
        <begin position="20"/>
        <end position="37"/>
    </location>
</feature>
<feature type="transmembrane region" description="Helical" evidence="9">
    <location>
        <begin position="105"/>
        <end position="128"/>
    </location>
</feature>
<evidence type="ECO:0000256" key="9">
    <source>
        <dbReference type="HAMAP-Rule" id="MF_01148"/>
    </source>
</evidence>
<evidence type="ECO:0000256" key="4">
    <source>
        <dbReference type="ARBA" id="ARBA00022679"/>
    </source>
</evidence>
<keyword evidence="8 9" id="KW-0012">Acyltransferase</keyword>
<dbReference type="GO" id="GO:0005886">
    <property type="term" value="C:plasma membrane"/>
    <property type="evidence" value="ECO:0007669"/>
    <property type="project" value="UniProtKB-SubCell"/>
</dbReference>
<evidence type="ECO:0000256" key="6">
    <source>
        <dbReference type="ARBA" id="ARBA00022989"/>
    </source>
</evidence>
<organism evidence="11 12">
    <name type="scientific">Fuscibacter oryzae</name>
    <dbReference type="NCBI Taxonomy" id="2803939"/>
    <lineage>
        <taxon>Bacteria</taxon>
        <taxon>Pseudomonadati</taxon>
        <taxon>Pseudomonadota</taxon>
        <taxon>Alphaproteobacteria</taxon>
        <taxon>Rhodobacterales</taxon>
        <taxon>Paracoccaceae</taxon>
        <taxon>Fuscibacter</taxon>
    </lineage>
</organism>
<proteinExistence type="inferred from homology"/>
<evidence type="ECO:0000259" key="10">
    <source>
        <dbReference type="PROSITE" id="PS50263"/>
    </source>
</evidence>
<dbReference type="InterPro" id="IPR045378">
    <property type="entry name" value="LNT_N"/>
</dbReference>
<feature type="transmembrane region" description="Helical" evidence="9">
    <location>
        <begin position="74"/>
        <end position="98"/>
    </location>
</feature>
<comment type="pathway">
    <text evidence="9">Protein modification; lipoprotein biosynthesis (N-acyl transfer).</text>
</comment>
<evidence type="ECO:0000256" key="1">
    <source>
        <dbReference type="ARBA" id="ARBA00004651"/>
    </source>
</evidence>
<keyword evidence="12" id="KW-1185">Reference proteome</keyword>
<comment type="function">
    <text evidence="9">Catalyzes the phospholipid dependent N-acylation of the N-terminal cysteine of apolipoprotein, the last step in lipoprotein maturation.</text>
</comment>
<dbReference type="GO" id="GO:0016410">
    <property type="term" value="F:N-acyltransferase activity"/>
    <property type="evidence" value="ECO:0007669"/>
    <property type="project" value="UniProtKB-UniRule"/>
</dbReference>
<evidence type="ECO:0000313" key="11">
    <source>
        <dbReference type="EMBL" id="MBL4929856.1"/>
    </source>
</evidence>
<feature type="domain" description="CN hydrolase" evidence="10">
    <location>
        <begin position="204"/>
        <end position="444"/>
    </location>
</feature>
<feature type="transmembrane region" description="Helical" evidence="9">
    <location>
        <begin position="168"/>
        <end position="186"/>
    </location>
</feature>
<evidence type="ECO:0000256" key="2">
    <source>
        <dbReference type="ARBA" id="ARBA00010065"/>
    </source>
</evidence>
<keyword evidence="5 9" id="KW-0812">Transmembrane</keyword>
<dbReference type="Gene3D" id="3.60.110.10">
    <property type="entry name" value="Carbon-nitrogen hydrolase"/>
    <property type="match status" value="1"/>
</dbReference>
<evidence type="ECO:0000256" key="5">
    <source>
        <dbReference type="ARBA" id="ARBA00022692"/>
    </source>
</evidence>
<dbReference type="PROSITE" id="PS50263">
    <property type="entry name" value="CN_HYDROLASE"/>
    <property type="match status" value="1"/>
</dbReference>
<sequence length="479" mass="51146">MAGLAVLAGTLAALGQEPFGLWWVALPGYALLVWLVANRRGAGWLALIGGAAHFALALNWITEPFLVDAAAYAWMIPFAVVFLSFGLALFWMAAAMVATRLPRPALAFALTLTAAEMLRGHVLTGFPWALPGHIWFHAPVIQTASLFGGYGLTLLTLLAAAGLSRLRIVPMAGAALLVAAAWGLGIRDLSQPDPAPRDVTLRLIQPNAEQALKWDPALAQTHFDLLMRLTAEGPLRDLTIWPETALPYSLDLHPEIFGMIGGVGHNAPVAIGAQRMDGDLAWNSLTVIAPDGAEAARYDKAHLVPFGEYIPAGDVMFRLFGVRAFASQAGAGYSAGPGPRVVDLGQKLGKVLPLICYEAVFPQDVRAAPDRADWMLQITNDAWFGSLTGPFQHAALARLRAIEMGLPLVRVGNTGVTAVYDARGRTIASLPFQTEGALDVTLPGARPPTPYARFGETPVLVLLAGLSLALIRPRHRRVA</sequence>